<keyword evidence="2" id="KW-0238">DNA-binding</keyword>
<evidence type="ECO:0000256" key="2">
    <source>
        <dbReference type="ARBA" id="ARBA00023125"/>
    </source>
</evidence>
<dbReference type="PROSITE" id="PS51253">
    <property type="entry name" value="HTH_CENPB"/>
    <property type="match status" value="1"/>
</dbReference>
<dbReference type="Gene3D" id="1.10.10.60">
    <property type="entry name" value="Homeodomain-like"/>
    <property type="match status" value="1"/>
</dbReference>
<dbReference type="InterPro" id="IPR050863">
    <property type="entry name" value="CenT-Element_Derived"/>
</dbReference>
<comment type="subcellular location">
    <subcellularLocation>
        <location evidence="1">Nucleus</location>
    </subcellularLocation>
</comment>
<evidence type="ECO:0000313" key="6">
    <source>
        <dbReference type="Proteomes" id="UP000747542"/>
    </source>
</evidence>
<sequence>MKITKSTGASMIKYFHNQVLLKTEKLLVSYLEHQTRQNMVVDTRSVKEYACELYAAESRKMGIAEPKPFNASSGWLQRFKMRNKITNINIGGEEASADRVVAREFPPLLREIMEEGQYTDDQVFNMDESGLFWKKLPSKTFVVKNASKIRGRKLQKERITVLFTTNASGTCKLKLSVIHTTRKPHTYKSMDMTKLNVHWLTAHKAWMFSTLSLSWFDDCFVPDVKKFCEQQNVPFKILLLLDNAPGHSPLLLDRHPNVKVVFLPPNTMSILQPMDQELICNVKAAFSTKKFKLLNDYTNTREELRNLSDTTTDSKSEDDEDQQLAEQQVLFKQFWRIFNIKKAVDFLVEAWDQLFVATVRHAWRHMLQGIPAVRQSQSVTGEVQTVAVAVDLAREAAQSVTAAGFSETTNDDILEVIRDPDVTTDEMVDDDDISEEAGGASSQEEHRLSHSNVRGAIECIEKVKLLLSDDPDANRYEIFTTQLLQTMEPYFKVYHDNINTSRQQSITEFFARNPPQPAQASDSDRGRDSEDDFEGFVMEALTSVDDSDVVVSKRTRVRLRKADQGVEEEAGRAVVQTLPIGDSQGVFSWGWDRAWFYQGRCRRNFSRDRGGIPIRSWYLGQSPPLKSDVNISKALNSYYLSVFTEEIQEEMPEVELIFKGNEEEKLKNITIRKEDVLEKINKLKKTKSPGPDEIFPQVLKEWKEQISRPLVNLFAKSLDTGAVPDLWKRANVVPIFKKGDRASASNYRPISLTSVSLVRPHLDYAVQFWSPYYRMHIESLERIQRRMTRLIPGIRNLEYRDRLKHLNLHSLEIRRARGDMIEVYKWKSGLNKGDITKVLKLSNQERTRNNGKHWFGNRVVDEWNKLPNIIINSNTLNSFKHRLDAYMSNRGWV</sequence>
<proteinExistence type="predicted"/>
<dbReference type="AlphaFoldDB" id="A0A8J5K1T4"/>
<dbReference type="Pfam" id="PF03184">
    <property type="entry name" value="DDE_1"/>
    <property type="match status" value="1"/>
</dbReference>
<feature type="region of interest" description="Disordered" evidence="3">
    <location>
        <begin position="510"/>
        <end position="531"/>
    </location>
</feature>
<reference evidence="5" key="1">
    <citation type="journal article" date="2021" name="Sci. Adv.">
        <title>The American lobster genome reveals insights on longevity, neural, and immune adaptations.</title>
        <authorList>
            <person name="Polinski J.M."/>
            <person name="Zimin A.V."/>
            <person name="Clark K.F."/>
            <person name="Kohn A.B."/>
            <person name="Sadowski N."/>
            <person name="Timp W."/>
            <person name="Ptitsyn A."/>
            <person name="Khanna P."/>
            <person name="Romanova D.Y."/>
            <person name="Williams P."/>
            <person name="Greenwood S.J."/>
            <person name="Moroz L.L."/>
            <person name="Walt D.R."/>
            <person name="Bodnar A.G."/>
        </authorList>
    </citation>
    <scope>NUCLEOTIDE SEQUENCE</scope>
    <source>
        <strain evidence="5">GMGI-L3</strain>
    </source>
</reference>
<name>A0A8J5K1T4_HOMAM</name>
<dbReference type="InterPro" id="IPR004875">
    <property type="entry name" value="DDE_SF_endonuclease_dom"/>
</dbReference>
<feature type="region of interest" description="Disordered" evidence="3">
    <location>
        <begin position="424"/>
        <end position="450"/>
    </location>
</feature>
<comment type="caution">
    <text evidence="5">The sequence shown here is derived from an EMBL/GenBank/DDBJ whole genome shotgun (WGS) entry which is preliminary data.</text>
</comment>
<dbReference type="Pfam" id="PF03221">
    <property type="entry name" value="HTH_Tnp_Tc5"/>
    <property type="match status" value="1"/>
</dbReference>
<dbReference type="Proteomes" id="UP000747542">
    <property type="component" value="Unassembled WGS sequence"/>
</dbReference>
<organism evidence="5 6">
    <name type="scientific">Homarus americanus</name>
    <name type="common">American lobster</name>
    <dbReference type="NCBI Taxonomy" id="6706"/>
    <lineage>
        <taxon>Eukaryota</taxon>
        <taxon>Metazoa</taxon>
        <taxon>Ecdysozoa</taxon>
        <taxon>Arthropoda</taxon>
        <taxon>Crustacea</taxon>
        <taxon>Multicrustacea</taxon>
        <taxon>Malacostraca</taxon>
        <taxon>Eumalacostraca</taxon>
        <taxon>Eucarida</taxon>
        <taxon>Decapoda</taxon>
        <taxon>Pleocyemata</taxon>
        <taxon>Astacidea</taxon>
        <taxon>Nephropoidea</taxon>
        <taxon>Nephropidae</taxon>
        <taxon>Homarus</taxon>
    </lineage>
</organism>
<evidence type="ECO:0000259" key="4">
    <source>
        <dbReference type="PROSITE" id="PS51253"/>
    </source>
</evidence>
<feature type="domain" description="HTH CENPB-type" evidence="4">
    <location>
        <begin position="11"/>
        <end position="89"/>
    </location>
</feature>
<dbReference type="InterPro" id="IPR006600">
    <property type="entry name" value="HTH_CenpB_DNA-bd_dom"/>
</dbReference>
<evidence type="ECO:0000256" key="1">
    <source>
        <dbReference type="ARBA" id="ARBA00004123"/>
    </source>
</evidence>
<evidence type="ECO:0000313" key="5">
    <source>
        <dbReference type="EMBL" id="KAG7165929.1"/>
    </source>
</evidence>
<dbReference type="EMBL" id="JAHLQT010023139">
    <property type="protein sequence ID" value="KAG7165929.1"/>
    <property type="molecule type" value="Genomic_DNA"/>
</dbReference>
<dbReference type="SUPFAM" id="SSF46689">
    <property type="entry name" value="Homeodomain-like"/>
    <property type="match status" value="1"/>
</dbReference>
<gene>
    <name evidence="5" type="primary">TIGD1-L28</name>
    <name evidence="5" type="ORF">Hamer_G011837</name>
</gene>
<dbReference type="PANTHER" id="PTHR19303">
    <property type="entry name" value="TRANSPOSON"/>
    <property type="match status" value="1"/>
</dbReference>
<protein>
    <submittedName>
        <fullName evidence="5">Tigger transposable element-derived protein 1-like 28</fullName>
    </submittedName>
</protein>
<accession>A0A8J5K1T4</accession>
<dbReference type="PANTHER" id="PTHR19303:SF26">
    <property type="entry name" value="TIGGER TRANSPOSABLE ELEMENT-DERIVED PROTEIN 1"/>
    <property type="match status" value="1"/>
</dbReference>
<feature type="compositionally biased region" description="Acidic residues" evidence="3">
    <location>
        <begin position="424"/>
        <end position="435"/>
    </location>
</feature>
<dbReference type="GO" id="GO:0003677">
    <property type="term" value="F:DNA binding"/>
    <property type="evidence" value="ECO:0007669"/>
    <property type="project" value="UniProtKB-KW"/>
</dbReference>
<evidence type="ECO:0000256" key="3">
    <source>
        <dbReference type="SAM" id="MobiDB-lite"/>
    </source>
</evidence>
<keyword evidence="6" id="KW-1185">Reference proteome</keyword>
<dbReference type="InterPro" id="IPR009057">
    <property type="entry name" value="Homeodomain-like_sf"/>
</dbReference>
<dbReference type="GO" id="GO:0005634">
    <property type="term" value="C:nucleus"/>
    <property type="evidence" value="ECO:0007669"/>
    <property type="project" value="UniProtKB-SubCell"/>
</dbReference>